<gene>
    <name evidence="7" type="primary">purF</name>
    <name evidence="11" type="ORF">KU39_1357</name>
</gene>
<dbReference type="SUPFAM" id="SSF56235">
    <property type="entry name" value="N-terminal nucleophile aminohydrolases (Ntn hydrolases)"/>
    <property type="match status" value="1"/>
</dbReference>
<dbReference type="Gene3D" id="3.40.50.2020">
    <property type="match status" value="1"/>
</dbReference>
<protein>
    <recommendedName>
        <fullName evidence="7">Amidophosphoribosyltransferase</fullName>
        <shortName evidence="7">ATase</shortName>
        <ecNumber evidence="7">2.4.2.14</ecNumber>
    </recommendedName>
    <alternativeName>
        <fullName evidence="7">Glutamine phosphoribosylpyrophosphate amidotransferase</fullName>
        <shortName evidence="7">GPATase</shortName>
    </alternativeName>
</protein>
<dbReference type="PIRSF" id="PIRSF000485">
    <property type="entry name" value="Amd_phspho_trans"/>
    <property type="match status" value="1"/>
</dbReference>
<dbReference type="Gene3D" id="3.60.20.10">
    <property type="entry name" value="Glutamine Phosphoribosylpyrophosphate, subunit 1, domain 1"/>
    <property type="match status" value="1"/>
</dbReference>
<evidence type="ECO:0000313" key="12">
    <source>
        <dbReference type="Proteomes" id="UP000029558"/>
    </source>
</evidence>
<comment type="function">
    <text evidence="7">Catalyzes the formation of phosphoribosylamine from phosphoribosylpyrophosphate (PRPP) and glutamine.</text>
</comment>
<evidence type="ECO:0000256" key="2">
    <source>
        <dbReference type="ARBA" id="ARBA00010138"/>
    </source>
</evidence>
<dbReference type="OrthoDB" id="9801213at2"/>
<dbReference type="CDD" id="cd00715">
    <property type="entry name" value="GPATase_N"/>
    <property type="match status" value="1"/>
</dbReference>
<dbReference type="PROSITE" id="PS51278">
    <property type="entry name" value="GATASE_TYPE_2"/>
    <property type="match status" value="1"/>
</dbReference>
<evidence type="ECO:0000256" key="10">
    <source>
        <dbReference type="PIRSR" id="PIRSR000485-2"/>
    </source>
</evidence>
<dbReference type="InterPro" id="IPR029057">
    <property type="entry name" value="PRTase-like"/>
</dbReference>
<dbReference type="InterPro" id="IPR005854">
    <property type="entry name" value="PurF"/>
</dbReference>
<dbReference type="Pfam" id="PF13522">
    <property type="entry name" value="GATase_6"/>
    <property type="match status" value="1"/>
</dbReference>
<keyword evidence="7 10" id="KW-0460">Magnesium</keyword>
<sequence length="501" mass="55401">MCGIVGLVGHYPVGQALLDGLMMLQHRGQDAAGILTASHSKFYLRKSNGLVRDVFNQRQMTRLEGQLGIGHVRYPTAGSSDQAEAQPFYVNSPYGIALAHNGNLTNAKKLKEELFRTDRRHVNTGSDSEVLLNVLAHEMQGIGKLKLSADDIFYAVERIYDRCKGGFSALAVINGHGLLAFRDPNGIRPLVYGTRQTAKGTEHMFASENVALDMLGFELQGDVAPGEAVYISETGDVHRRVCTDNACYTPCIFEYVYLARPDSVMNGISIYQARINMGEHLAKRVSELCDLDQIDAVIPVPDSSRTSAFTLSQVLGLPYREGFVKNHYVGRTFIMPDQALRRHSVRRKLNTINTEFAGKNVLLVDDSIVRGTTSREIIQMAREAGAKKVFFASAAPEVMYPNVYGIDMPVASELVAHGKTLEEIKEVLGADQLIFQTLKALNQAVAACNEQISAFDNSVFDGKYVTQDIDSEYLARLEQERINAKKNNEPDIETVNLQGYL</sequence>
<dbReference type="EC" id="2.4.2.14" evidence="7"/>
<feature type="binding site" evidence="7 10">
    <location>
        <position position="303"/>
    </location>
    <ligand>
        <name>Mg(2+)</name>
        <dbReference type="ChEBI" id="CHEBI:18420"/>
    </ligand>
</feature>
<comment type="similarity">
    <text evidence="2 7 8">In the C-terminal section; belongs to the purine/pyrimidine phosphoribosyltransferase family.</text>
</comment>
<dbReference type="InterPro" id="IPR035584">
    <property type="entry name" value="PurF_N"/>
</dbReference>
<accession>A0A1L6TB60</accession>
<organism evidence="11 12">
    <name type="scientific">Piscirickettsia salmonis</name>
    <dbReference type="NCBI Taxonomy" id="1238"/>
    <lineage>
        <taxon>Bacteria</taxon>
        <taxon>Pseudomonadati</taxon>
        <taxon>Pseudomonadota</taxon>
        <taxon>Gammaproteobacteria</taxon>
        <taxon>Thiotrichales</taxon>
        <taxon>Piscirickettsiaceae</taxon>
        <taxon>Piscirickettsia</taxon>
    </lineage>
</organism>
<dbReference type="GO" id="GO:0009113">
    <property type="term" value="P:purine nucleobase biosynthetic process"/>
    <property type="evidence" value="ECO:0007669"/>
    <property type="project" value="UniProtKB-UniRule"/>
</dbReference>
<dbReference type="SUPFAM" id="SSF53271">
    <property type="entry name" value="PRTase-like"/>
    <property type="match status" value="1"/>
</dbReference>
<dbReference type="EMBL" id="CP012508">
    <property type="protein sequence ID" value="ALB22539.1"/>
    <property type="molecule type" value="Genomic_DNA"/>
</dbReference>
<keyword evidence="7 10" id="KW-0479">Metal-binding</keyword>
<dbReference type="NCBIfam" id="TIGR01134">
    <property type="entry name" value="purF"/>
    <property type="match status" value="1"/>
</dbReference>
<feature type="binding site" evidence="7 10">
    <location>
        <position position="366"/>
    </location>
    <ligand>
        <name>Mg(2+)</name>
        <dbReference type="ChEBI" id="CHEBI:18420"/>
    </ligand>
</feature>
<proteinExistence type="inferred from homology"/>
<comment type="catalytic activity">
    <reaction evidence="7 8">
        <text>5-phospho-beta-D-ribosylamine + L-glutamate + diphosphate = 5-phospho-alpha-D-ribose 1-diphosphate + L-glutamine + H2O</text>
        <dbReference type="Rhea" id="RHEA:14905"/>
        <dbReference type="ChEBI" id="CHEBI:15377"/>
        <dbReference type="ChEBI" id="CHEBI:29985"/>
        <dbReference type="ChEBI" id="CHEBI:33019"/>
        <dbReference type="ChEBI" id="CHEBI:58017"/>
        <dbReference type="ChEBI" id="CHEBI:58359"/>
        <dbReference type="ChEBI" id="CHEBI:58681"/>
        <dbReference type="EC" id="2.4.2.14"/>
    </reaction>
</comment>
<dbReference type="Proteomes" id="UP000029558">
    <property type="component" value="Chromosome"/>
</dbReference>
<evidence type="ECO:0000256" key="9">
    <source>
        <dbReference type="PIRSR" id="PIRSR000485-1"/>
    </source>
</evidence>
<evidence type="ECO:0000256" key="3">
    <source>
        <dbReference type="ARBA" id="ARBA00022676"/>
    </source>
</evidence>
<feature type="binding site" evidence="7 10">
    <location>
        <position position="365"/>
    </location>
    <ligand>
        <name>Mg(2+)</name>
        <dbReference type="ChEBI" id="CHEBI:18420"/>
    </ligand>
</feature>
<dbReference type="AlphaFoldDB" id="A0A1L6TB60"/>
<dbReference type="InterPro" id="IPR029055">
    <property type="entry name" value="Ntn_hydrolases_N"/>
</dbReference>
<evidence type="ECO:0000256" key="1">
    <source>
        <dbReference type="ARBA" id="ARBA00005209"/>
    </source>
</evidence>
<keyword evidence="6 7" id="KW-0315">Glutamine amidotransferase</keyword>
<dbReference type="InterPro" id="IPR000836">
    <property type="entry name" value="PRTase_dom"/>
</dbReference>
<dbReference type="RefSeq" id="WP_017376450.1">
    <property type="nucleotide sequence ID" value="NZ_CP012508.1"/>
</dbReference>
<feature type="active site" description="Nucleophile" evidence="7 9">
    <location>
        <position position="2"/>
    </location>
</feature>
<keyword evidence="5 7" id="KW-0658">Purine biosynthesis</keyword>
<evidence type="ECO:0000256" key="4">
    <source>
        <dbReference type="ARBA" id="ARBA00022679"/>
    </source>
</evidence>
<dbReference type="GO" id="GO:0004044">
    <property type="term" value="F:amidophosphoribosyltransferase activity"/>
    <property type="evidence" value="ECO:0007669"/>
    <property type="project" value="UniProtKB-UniRule"/>
</dbReference>
<dbReference type="InterPro" id="IPR017932">
    <property type="entry name" value="GATase_2_dom"/>
</dbReference>
<keyword evidence="3 7" id="KW-0328">Glycosyltransferase</keyword>
<dbReference type="GO" id="GO:0006189">
    <property type="term" value="P:'de novo' IMP biosynthetic process"/>
    <property type="evidence" value="ECO:0007669"/>
    <property type="project" value="UniProtKB-UniRule"/>
</dbReference>
<name>A0A1L6TB60_PISSA</name>
<dbReference type="HAMAP" id="MF_01931">
    <property type="entry name" value="PurF"/>
    <property type="match status" value="1"/>
</dbReference>
<dbReference type="PANTHER" id="PTHR11907">
    <property type="entry name" value="AMIDOPHOSPHORIBOSYLTRANSFERASE"/>
    <property type="match status" value="1"/>
</dbReference>
<evidence type="ECO:0000256" key="7">
    <source>
        <dbReference type="HAMAP-Rule" id="MF_01931"/>
    </source>
</evidence>
<evidence type="ECO:0000256" key="6">
    <source>
        <dbReference type="ARBA" id="ARBA00022962"/>
    </source>
</evidence>
<evidence type="ECO:0000313" key="11">
    <source>
        <dbReference type="EMBL" id="ALB22539.1"/>
    </source>
</evidence>
<comment type="cofactor">
    <cofactor evidence="7 10">
        <name>Mg(2+)</name>
        <dbReference type="ChEBI" id="CHEBI:18420"/>
    </cofactor>
    <text evidence="7 10">Binds 1 Mg(2+) ion per subunit.</text>
</comment>
<reference evidence="11 12" key="1">
    <citation type="journal article" date="2014" name="Genome Announc.">
        <title>Comparative Genome Analysis of Two Isolates of the Fish Pathogen Piscirickettsia salmonis from Different Hosts Reveals Major Differences in Virulence-Associated Secretion Systems.</title>
        <authorList>
            <person name="Bohle H."/>
            <person name="Henriquez P."/>
            <person name="Grothusen H."/>
            <person name="Navas E."/>
            <person name="Sandoval A."/>
            <person name="Bustamante F."/>
            <person name="Bustos P."/>
            <person name="Mancilla M."/>
        </authorList>
    </citation>
    <scope>NUCLEOTIDE SEQUENCE [LARGE SCALE GENOMIC DNA]</scope>
    <source>
        <strain evidence="12">B1-32597</strain>
    </source>
</reference>
<comment type="pathway">
    <text evidence="1 7 8">Purine metabolism; IMP biosynthesis via de novo pathway; N(1)-(5-phospho-D-ribosyl)glycinamide from 5-phospho-alpha-D-ribose 1-diphosphate: step 1/2.</text>
</comment>
<evidence type="ECO:0000256" key="5">
    <source>
        <dbReference type="ARBA" id="ARBA00022755"/>
    </source>
</evidence>
<comment type="caution">
    <text evidence="7">Lacks conserved residue(s) required for the propagation of feature annotation.</text>
</comment>
<dbReference type="CDD" id="cd06223">
    <property type="entry name" value="PRTases_typeI"/>
    <property type="match status" value="1"/>
</dbReference>
<keyword evidence="4 7" id="KW-0808">Transferase</keyword>
<dbReference type="GO" id="GO:0000287">
    <property type="term" value="F:magnesium ion binding"/>
    <property type="evidence" value="ECO:0007669"/>
    <property type="project" value="UniProtKB-UniRule"/>
</dbReference>
<evidence type="ECO:0000256" key="8">
    <source>
        <dbReference type="PIRNR" id="PIRNR000485"/>
    </source>
</evidence>